<gene>
    <name evidence="1" type="ORF">METZ01_LOCUS359069</name>
</gene>
<organism evidence="1">
    <name type="scientific">marine metagenome</name>
    <dbReference type="NCBI Taxonomy" id="408172"/>
    <lineage>
        <taxon>unclassified sequences</taxon>
        <taxon>metagenomes</taxon>
        <taxon>ecological metagenomes</taxon>
    </lineage>
</organism>
<dbReference type="Gene3D" id="3.40.50.620">
    <property type="entry name" value="HUPs"/>
    <property type="match status" value="1"/>
</dbReference>
<dbReference type="SUPFAM" id="SSF52402">
    <property type="entry name" value="Adenine nucleotide alpha hydrolases-like"/>
    <property type="match status" value="1"/>
</dbReference>
<dbReference type="AlphaFoldDB" id="A0A382S9S9"/>
<accession>A0A382S9S9</accession>
<reference evidence="1" key="1">
    <citation type="submission" date="2018-05" db="EMBL/GenBank/DDBJ databases">
        <authorList>
            <person name="Lanie J.A."/>
            <person name="Ng W.-L."/>
            <person name="Kazmierczak K.M."/>
            <person name="Andrzejewski T.M."/>
            <person name="Davidsen T.M."/>
            <person name="Wayne K.J."/>
            <person name="Tettelin H."/>
            <person name="Glass J.I."/>
            <person name="Rusch D."/>
            <person name="Podicherti R."/>
            <person name="Tsui H.-C.T."/>
            <person name="Winkler M.E."/>
        </authorList>
    </citation>
    <scope>NUCLEOTIDE SEQUENCE</scope>
</reference>
<name>A0A382S9S9_9ZZZZ</name>
<protein>
    <recommendedName>
        <fullName evidence="2">Electron transfer flavoprotein alpha/beta-subunit N-terminal domain-containing protein</fullName>
    </recommendedName>
</protein>
<feature type="non-terminal residue" evidence="1">
    <location>
        <position position="39"/>
    </location>
</feature>
<dbReference type="InterPro" id="IPR014729">
    <property type="entry name" value="Rossmann-like_a/b/a_fold"/>
</dbReference>
<proteinExistence type="predicted"/>
<evidence type="ECO:0008006" key="2">
    <source>
        <dbReference type="Google" id="ProtNLM"/>
    </source>
</evidence>
<sequence>MGNVLVITEHMKGEFQDISFEMLGQARKLAAGGSCSALV</sequence>
<evidence type="ECO:0000313" key="1">
    <source>
        <dbReference type="EMBL" id="SVD06215.1"/>
    </source>
</evidence>
<dbReference type="EMBL" id="UINC01127233">
    <property type="protein sequence ID" value="SVD06215.1"/>
    <property type="molecule type" value="Genomic_DNA"/>
</dbReference>